<keyword evidence="1" id="KW-0805">Transcription regulation</keyword>
<protein>
    <submittedName>
        <fullName evidence="6">DNA-binding MurR/RpiR family transcriptional regulator</fullName>
    </submittedName>
</protein>
<dbReference type="InterPro" id="IPR035472">
    <property type="entry name" value="RpiR-like_SIS"/>
</dbReference>
<dbReference type="SUPFAM" id="SSF53697">
    <property type="entry name" value="SIS domain"/>
    <property type="match status" value="1"/>
</dbReference>
<dbReference type="SUPFAM" id="SSF46689">
    <property type="entry name" value="Homeodomain-like"/>
    <property type="match status" value="1"/>
</dbReference>
<dbReference type="RefSeq" id="WP_309907732.1">
    <property type="nucleotide sequence ID" value="NZ_JAVDRF010000025.1"/>
</dbReference>
<dbReference type="Proteomes" id="UP001184230">
    <property type="component" value="Unassembled WGS sequence"/>
</dbReference>
<dbReference type="InterPro" id="IPR036388">
    <property type="entry name" value="WH-like_DNA-bd_sf"/>
</dbReference>
<dbReference type="EMBL" id="JAVDRF010000025">
    <property type="protein sequence ID" value="MDR6539767.1"/>
    <property type="molecule type" value="Genomic_DNA"/>
</dbReference>
<keyword evidence="3" id="KW-0324">Glycolysis</keyword>
<evidence type="ECO:0000259" key="5">
    <source>
        <dbReference type="PROSITE" id="PS51071"/>
    </source>
</evidence>
<feature type="domain" description="HTH rpiR-type" evidence="5">
    <location>
        <begin position="1"/>
        <end position="77"/>
    </location>
</feature>
<gene>
    <name evidence="6" type="ORF">J2739_005569</name>
</gene>
<evidence type="ECO:0000256" key="2">
    <source>
        <dbReference type="ARBA" id="ARBA00023125"/>
    </source>
</evidence>
<dbReference type="PANTHER" id="PTHR30514">
    <property type="entry name" value="GLUCOKINASE"/>
    <property type="match status" value="1"/>
</dbReference>
<dbReference type="PANTHER" id="PTHR30514:SF18">
    <property type="entry name" value="RPIR-FAMILY TRANSCRIPTIONAL REGULATOR"/>
    <property type="match status" value="1"/>
</dbReference>
<dbReference type="InterPro" id="IPR000281">
    <property type="entry name" value="HTH_RpiR"/>
</dbReference>
<dbReference type="InterPro" id="IPR046348">
    <property type="entry name" value="SIS_dom_sf"/>
</dbReference>
<dbReference type="InterPro" id="IPR001347">
    <property type="entry name" value="SIS_dom"/>
</dbReference>
<dbReference type="CDD" id="cd05013">
    <property type="entry name" value="SIS_RpiR"/>
    <property type="match status" value="1"/>
</dbReference>
<keyword evidence="4" id="KW-0804">Transcription</keyword>
<dbReference type="PROSITE" id="PS51071">
    <property type="entry name" value="HTH_RPIR"/>
    <property type="match status" value="1"/>
</dbReference>
<evidence type="ECO:0000256" key="4">
    <source>
        <dbReference type="ARBA" id="ARBA00023163"/>
    </source>
</evidence>
<evidence type="ECO:0000256" key="3">
    <source>
        <dbReference type="ARBA" id="ARBA00023152"/>
    </source>
</evidence>
<accession>A0ABU1NN24</accession>
<keyword evidence="2 6" id="KW-0238">DNA-binding</keyword>
<evidence type="ECO:0000256" key="1">
    <source>
        <dbReference type="ARBA" id="ARBA00023015"/>
    </source>
</evidence>
<name>A0ABU1NN24_9BURK</name>
<keyword evidence="7" id="KW-1185">Reference proteome</keyword>
<dbReference type="InterPro" id="IPR009057">
    <property type="entry name" value="Homeodomain-like_sf"/>
</dbReference>
<proteinExistence type="predicted"/>
<dbReference type="Pfam" id="PF01380">
    <property type="entry name" value="SIS"/>
    <property type="match status" value="1"/>
</dbReference>
<organism evidence="6 7">
    <name type="scientific">Variovorax soli</name>
    <dbReference type="NCBI Taxonomy" id="376815"/>
    <lineage>
        <taxon>Bacteria</taxon>
        <taxon>Pseudomonadati</taxon>
        <taxon>Pseudomonadota</taxon>
        <taxon>Betaproteobacteria</taxon>
        <taxon>Burkholderiales</taxon>
        <taxon>Comamonadaceae</taxon>
        <taxon>Variovorax</taxon>
    </lineage>
</organism>
<dbReference type="Pfam" id="PF01418">
    <property type="entry name" value="HTH_6"/>
    <property type="match status" value="1"/>
</dbReference>
<reference evidence="6 7" key="1">
    <citation type="submission" date="2023-07" db="EMBL/GenBank/DDBJ databases">
        <title>Sorghum-associated microbial communities from plants grown in Nebraska, USA.</title>
        <authorList>
            <person name="Schachtman D."/>
        </authorList>
    </citation>
    <scope>NUCLEOTIDE SEQUENCE [LARGE SCALE GENOMIC DNA]</scope>
    <source>
        <strain evidence="6 7">DS1781</strain>
    </source>
</reference>
<dbReference type="GO" id="GO:0003677">
    <property type="term" value="F:DNA binding"/>
    <property type="evidence" value="ECO:0007669"/>
    <property type="project" value="UniProtKB-KW"/>
</dbReference>
<evidence type="ECO:0000313" key="7">
    <source>
        <dbReference type="Proteomes" id="UP001184230"/>
    </source>
</evidence>
<comment type="caution">
    <text evidence="6">The sequence shown here is derived from an EMBL/GenBank/DDBJ whole genome shotgun (WGS) entry which is preliminary data.</text>
</comment>
<dbReference type="InterPro" id="IPR047640">
    <property type="entry name" value="RpiR-like"/>
</dbReference>
<dbReference type="Gene3D" id="1.10.10.10">
    <property type="entry name" value="Winged helix-like DNA-binding domain superfamily/Winged helix DNA-binding domain"/>
    <property type="match status" value="1"/>
</dbReference>
<sequence length="289" mass="30909">MGVKDDLRQRYDSLSPALQQVAKHVLDHPNEVVTTSMRAVGTRAGATPATLVRFAQHLGYAGWPQFKQAVAAEMGLGSSDAYGARAKTLIGRARDQGLAGEMFEVQRRNLENTHRQSEAALQRACAVLEKANAVHAAGFRACFPIAFSFVYVYRMFRASVHLVDGQGGSLEMQQRAFAKGDALLVASFAPYSREALQVAQAAKAAGLRIVAVTDSIASPLSLLADETLLFAIDSPSFFPSVAAGVAVTEALVEMLASRAGKGVIRRIDEAEGQLFESGAYLQAPRLRGA</sequence>
<evidence type="ECO:0000313" key="6">
    <source>
        <dbReference type="EMBL" id="MDR6539767.1"/>
    </source>
</evidence>
<dbReference type="Gene3D" id="3.40.50.10490">
    <property type="entry name" value="Glucose-6-phosphate isomerase like protein, domain 1"/>
    <property type="match status" value="1"/>
</dbReference>